<feature type="transmembrane region" description="Helical" evidence="1">
    <location>
        <begin position="42"/>
        <end position="63"/>
    </location>
</feature>
<keyword evidence="1" id="KW-0812">Transmembrane</keyword>
<dbReference type="RefSeq" id="WP_224827042.1">
    <property type="nucleotide sequence ID" value="NZ_JAIVEF010000001.1"/>
</dbReference>
<evidence type="ECO:0000313" key="3">
    <source>
        <dbReference type="EMBL" id="MFC4988165.1"/>
    </source>
</evidence>
<dbReference type="AlphaFoldDB" id="A0ABD5QET4"/>
<feature type="transmembrane region" description="Helical" evidence="1">
    <location>
        <begin position="6"/>
        <end position="30"/>
    </location>
</feature>
<gene>
    <name evidence="3" type="ORF">ACFPFO_10435</name>
</gene>
<dbReference type="Proteomes" id="UP001595925">
    <property type="component" value="Unassembled WGS sequence"/>
</dbReference>
<organism evidence="3 4">
    <name type="scientific">Saliphagus infecundisoli</name>
    <dbReference type="NCBI Taxonomy" id="1849069"/>
    <lineage>
        <taxon>Archaea</taxon>
        <taxon>Methanobacteriati</taxon>
        <taxon>Methanobacteriota</taxon>
        <taxon>Stenosarchaea group</taxon>
        <taxon>Halobacteria</taxon>
        <taxon>Halobacteriales</taxon>
        <taxon>Natrialbaceae</taxon>
        <taxon>Saliphagus</taxon>
    </lineage>
</organism>
<feature type="domain" description="DUF7321" evidence="2">
    <location>
        <begin position="5"/>
        <end position="159"/>
    </location>
</feature>
<feature type="transmembrane region" description="Helical" evidence="1">
    <location>
        <begin position="134"/>
        <end position="156"/>
    </location>
</feature>
<dbReference type="Pfam" id="PF24007">
    <property type="entry name" value="DUF7321"/>
    <property type="match status" value="1"/>
</dbReference>
<evidence type="ECO:0000256" key="1">
    <source>
        <dbReference type="SAM" id="Phobius"/>
    </source>
</evidence>
<comment type="caution">
    <text evidence="3">The sequence shown here is derived from an EMBL/GenBank/DDBJ whole genome shotgun (WGS) entry which is preliminary data.</text>
</comment>
<keyword evidence="1" id="KW-1133">Transmembrane helix</keyword>
<evidence type="ECO:0000313" key="4">
    <source>
        <dbReference type="Proteomes" id="UP001595925"/>
    </source>
</evidence>
<feature type="transmembrane region" description="Helical" evidence="1">
    <location>
        <begin position="75"/>
        <end position="99"/>
    </location>
</feature>
<accession>A0ABD5QET4</accession>
<proteinExistence type="predicted"/>
<dbReference type="EMBL" id="JBHSJG010000036">
    <property type="protein sequence ID" value="MFC4988165.1"/>
    <property type="molecule type" value="Genomic_DNA"/>
</dbReference>
<evidence type="ECO:0000259" key="2">
    <source>
        <dbReference type="Pfam" id="PF24007"/>
    </source>
</evidence>
<keyword evidence="1" id="KW-0472">Membrane</keyword>
<reference evidence="3 4" key="1">
    <citation type="journal article" date="2019" name="Int. J. Syst. Evol. Microbiol.">
        <title>The Global Catalogue of Microorganisms (GCM) 10K type strain sequencing project: providing services to taxonomists for standard genome sequencing and annotation.</title>
        <authorList>
            <consortium name="The Broad Institute Genomics Platform"/>
            <consortium name="The Broad Institute Genome Sequencing Center for Infectious Disease"/>
            <person name="Wu L."/>
            <person name="Ma J."/>
        </authorList>
    </citation>
    <scope>NUCLEOTIDE SEQUENCE [LARGE SCALE GENOMIC DNA]</scope>
    <source>
        <strain evidence="3 4">CGMCC 1.15824</strain>
    </source>
</reference>
<keyword evidence="4" id="KW-1185">Reference proteome</keyword>
<protein>
    <recommendedName>
        <fullName evidence="2">DUF7321 domain-containing protein</fullName>
    </recommendedName>
</protein>
<dbReference type="InterPro" id="IPR055745">
    <property type="entry name" value="DUF7321"/>
</dbReference>
<sequence>MDQELAVATVVAGLVTASFPFYLYGAWIMIDTEVVTWDVLVYHLKFIAVGLALTTLPVVGWMVPRTAAQMGGLLVVHAFFGLQAYAMLAVALTGIVRIFQVKRDHDLYTDGAAADVEIDDLHENMAGWRRRLRVGVFGYVLLWLIAYLIGIVRYLLRYQMFW</sequence>
<name>A0ABD5QET4_9EURY</name>